<dbReference type="InterPro" id="IPR009351">
    <property type="entry name" value="AlkZ-like"/>
</dbReference>
<proteinExistence type="predicted"/>
<dbReference type="PANTHER" id="PTHR38479">
    <property type="entry name" value="LMO0824 PROTEIN"/>
    <property type="match status" value="1"/>
</dbReference>
<dbReference type="EMBL" id="CACRSM010000002">
    <property type="protein sequence ID" value="VYT01006.1"/>
    <property type="molecule type" value="Genomic_DNA"/>
</dbReference>
<protein>
    <recommendedName>
        <fullName evidence="2">Winged helix DNA-binding domain-containing protein</fullName>
    </recommendedName>
</protein>
<evidence type="ECO:0008006" key="2">
    <source>
        <dbReference type="Google" id="ProtNLM"/>
    </source>
</evidence>
<dbReference type="AlphaFoldDB" id="A0A6N2TBB7"/>
<dbReference type="PANTHER" id="PTHR38479:SF2">
    <property type="entry name" value="WINGED HELIX DNA-BINDING DOMAIN-CONTAINING PROTEIN"/>
    <property type="match status" value="1"/>
</dbReference>
<sequence length="375" mass="41901">MTHASRTLSLARIISQGLVAETAADNPIAAVDNMLALQAQLPSSIPWAINLRVKEPSVSAIDEAFESAELVRSWPMRGTIHVTSAKDHHWLRQVLRHRYRTWMRSLEEEGLTRARIEEAAQIAYSCIASSGPRSREELCVAWEEEGIRTGTRPQREAALRAGERRTFLDRRHLFLALHIEGFLVGGPKRGNSFLFCDARALPLAEGVAQGEGNHEAALAELARRYAWGHGPISVEDFSRWTSLTKRESRAALERAVRLKESDRPIVLGESGYQRVDLDSLLSRCADEARALFSCPSFDEIHVGYADRSSMASSEAERAICPAKNGMFRPIVIKDGRVIAVQDPREGYAFLDSMRDEYDQSLLEEAQEIGEYLSGK</sequence>
<organism evidence="1">
    <name type="scientific">Schaalia odontolytica</name>
    <dbReference type="NCBI Taxonomy" id="1660"/>
    <lineage>
        <taxon>Bacteria</taxon>
        <taxon>Bacillati</taxon>
        <taxon>Actinomycetota</taxon>
        <taxon>Actinomycetes</taxon>
        <taxon>Actinomycetales</taxon>
        <taxon>Actinomycetaceae</taxon>
        <taxon>Schaalia</taxon>
    </lineage>
</organism>
<dbReference type="Pfam" id="PF06224">
    <property type="entry name" value="AlkZ-like"/>
    <property type="match status" value="1"/>
</dbReference>
<gene>
    <name evidence="1" type="ORF">AOLFYP35_01195</name>
</gene>
<reference evidence="1" key="1">
    <citation type="submission" date="2019-11" db="EMBL/GenBank/DDBJ databases">
        <authorList>
            <person name="Feng L."/>
        </authorList>
    </citation>
    <scope>NUCLEOTIDE SEQUENCE</scope>
    <source>
        <strain evidence="1">AodontolyticusLFYP35</strain>
    </source>
</reference>
<name>A0A6N2TBB7_9ACTO</name>
<accession>A0A6N2TBB7</accession>
<evidence type="ECO:0000313" key="1">
    <source>
        <dbReference type="EMBL" id="VYT01006.1"/>
    </source>
</evidence>